<name>A0A0R7EYY8_9BBAC</name>
<proteinExistence type="predicted"/>
<reference evidence="1 2" key="1">
    <citation type="journal article" date="2015" name="J. Virol.">
        <title>A betabaculovirus-encoded gp64 homolog is a functional envelope fusion protein.</title>
        <authorList>
            <person name="Ardisson-Araujo D.M."/>
            <person name="Melo F.L."/>
            <person name="Clem R.J."/>
            <person name="Wolff J.L."/>
            <person name="Ribeiro B.M."/>
        </authorList>
    </citation>
    <scope>NUCLEOTIDE SEQUENCE [LARGE SCALE GENOMIC DNA]</scope>
    <source>
        <strain evidence="1 2">Parana-2009</strain>
    </source>
</reference>
<dbReference type="EMBL" id="KP296186">
    <property type="protein sequence ID" value="AKN80801.1"/>
    <property type="molecule type" value="Genomic_DNA"/>
</dbReference>
<protein>
    <submittedName>
        <fullName evidence="1">Single-stranded DNA binding protein</fullName>
    </submittedName>
</protein>
<dbReference type="Pfam" id="PF04786">
    <property type="entry name" value="Baculo_DNA_bind"/>
    <property type="match status" value="1"/>
</dbReference>
<organism evidence="1 2">
    <name type="scientific">Diatraea saccharalis granulovirus</name>
    <dbReference type="NCBI Taxonomy" id="1675862"/>
    <lineage>
        <taxon>Viruses</taxon>
        <taxon>Viruses incertae sedis</taxon>
        <taxon>Naldaviricetes</taxon>
        <taxon>Lefavirales</taxon>
        <taxon>Baculoviridae</taxon>
        <taxon>Betabaculovirus</taxon>
        <taxon>Betabaculovirus disaccharalis</taxon>
    </lineage>
</organism>
<dbReference type="RefSeq" id="YP_009182267.1">
    <property type="nucleotide sequence ID" value="NC_028491.1"/>
</dbReference>
<evidence type="ECO:0000313" key="2">
    <source>
        <dbReference type="Proteomes" id="UP000203433"/>
    </source>
</evidence>
<accession>A0A0R7EYY8</accession>
<gene>
    <name evidence="1" type="primary">dbp</name>
</gene>
<evidence type="ECO:0000313" key="1">
    <source>
        <dbReference type="EMBL" id="AKN80801.1"/>
    </source>
</evidence>
<dbReference type="InterPro" id="IPR006871">
    <property type="entry name" value="ssDNA-bd_baculovirus"/>
</dbReference>
<sequence>MSIVISGGGLVCKWDKQLIDQLNTGDIDPEQKIMCDTNDYILNISQLKKYRPLSGMVKYITDDGDYDEKKLQIFCLASKSDKKTQFLFGYKTISRPRLSYFWDKVQVKLCEGGFGDFMVVRTNNEPYMIHIMEKVWGKFLMKKQRQPDCTPPTMEEGALVSIPKDFSNKEKFMSKFFVLETGQNMHNVENNNTDEPFMITRMGLEMFKTLFNVPPSQKTSEAQDFIMCAVLNGVEERIKICQATRDSQISFSMWFSPIVFIYINK</sequence>
<dbReference type="GeneID" id="26374007"/>
<keyword evidence="2" id="KW-1185">Reference proteome</keyword>
<dbReference type="OrthoDB" id="8515at10239"/>
<dbReference type="KEGG" id="vg:26374007"/>
<dbReference type="Proteomes" id="UP000203433">
    <property type="component" value="Segment"/>
</dbReference>